<proteinExistence type="predicted"/>
<evidence type="ECO:0000313" key="2">
    <source>
        <dbReference type="Proteomes" id="UP000004295"/>
    </source>
</evidence>
<name>C3JA82_POREA</name>
<comment type="caution">
    <text evidence="1">The sequence shown here is derived from an EMBL/GenBank/DDBJ whole genome shotgun (WGS) entry which is preliminary data.</text>
</comment>
<dbReference type="STRING" id="553175.POREN0001_1570"/>
<organism evidence="1 2">
    <name type="scientific">Porphyromonas endodontalis (strain ATCC 35406 / DSM 24491 / JCM 8526 / CCUG 16442 / BCRC 14492 / NCTC 13058 / HG 370)</name>
    <name type="common">Bacteroides endodontalis</name>
    <dbReference type="NCBI Taxonomy" id="553175"/>
    <lineage>
        <taxon>Bacteria</taxon>
        <taxon>Pseudomonadati</taxon>
        <taxon>Bacteroidota</taxon>
        <taxon>Bacteroidia</taxon>
        <taxon>Bacteroidales</taxon>
        <taxon>Porphyromonadaceae</taxon>
        <taxon>Porphyromonas</taxon>
    </lineage>
</organism>
<dbReference type="Proteomes" id="UP000004295">
    <property type="component" value="Unassembled WGS sequence"/>
</dbReference>
<keyword evidence="2" id="KW-1185">Reference proteome</keyword>
<gene>
    <name evidence="1" type="ORF">POREN0001_1570</name>
</gene>
<dbReference type="EMBL" id="ACNN01000018">
    <property type="protein sequence ID" value="EEN82917.1"/>
    <property type="molecule type" value="Genomic_DNA"/>
</dbReference>
<protein>
    <submittedName>
        <fullName evidence="1">Uncharacterized protein</fullName>
    </submittedName>
</protein>
<sequence>MNEVPLGMYCQMKRIRLSHDTGWEARYGIYLDDGWYYVYRSEILLNRFLIEPATENTYCISRVQYCRNHPQGKTYQALIEALWEDGLDMSDCSQYDA</sequence>
<reference evidence="1 2" key="1">
    <citation type="submission" date="2009-04" db="EMBL/GenBank/DDBJ databases">
        <authorList>
            <person name="Sebastian Y."/>
            <person name="Madupu R."/>
            <person name="Durkin A.S."/>
            <person name="Torralba M."/>
            <person name="Methe B."/>
            <person name="Sutton G.G."/>
            <person name="Strausberg R.L."/>
            <person name="Nelson K.E."/>
        </authorList>
    </citation>
    <scope>NUCLEOTIDE SEQUENCE [LARGE SCALE GENOMIC DNA]</scope>
    <source>
        <strain evidence="2">ATCC 35406 / BCRC 14492 / JCM 8526 / NCTC 13058 / HG 370</strain>
    </source>
</reference>
<evidence type="ECO:0000313" key="1">
    <source>
        <dbReference type="EMBL" id="EEN82917.1"/>
    </source>
</evidence>
<accession>C3JA82</accession>
<dbReference type="AlphaFoldDB" id="C3JA82"/>